<feature type="region of interest" description="Disordered" evidence="1">
    <location>
        <begin position="1"/>
        <end position="22"/>
    </location>
</feature>
<evidence type="ECO:0000313" key="2">
    <source>
        <dbReference type="EMBL" id="RDR28973.1"/>
    </source>
</evidence>
<dbReference type="AlphaFoldDB" id="A0A370VC41"/>
<comment type="caution">
    <text evidence="2">The sequence shown here is derived from an EMBL/GenBank/DDBJ whole genome shotgun (WGS) entry which is preliminary data.</text>
</comment>
<protein>
    <submittedName>
        <fullName evidence="2">Uncharacterized protein</fullName>
    </submittedName>
</protein>
<gene>
    <name evidence="2" type="ORF">C4A13_04228</name>
</gene>
<reference evidence="2 3" key="1">
    <citation type="submission" date="2018-06" db="EMBL/GenBank/DDBJ databases">
        <title>Recombination Drives Gene Content and Phenotype Evolution in Wild Type E. coli Strains.</title>
        <authorList>
            <person name="Field C.M."/>
            <person name="Silander O.K."/>
            <person name="Van Nimwegen E."/>
        </authorList>
    </citation>
    <scope>NUCLEOTIDE SEQUENCE [LARGE SCALE GENOMIC DNA]</scope>
    <source>
        <strain evidence="2 3">SC344</strain>
    </source>
</reference>
<sequence>MPGDSLPGDRNTGGIPDDCGQNDAVLPVGNGGGFVHHNGGIQAVFKRHRSSTDGGAVHRGIHHSLSGTGAGQLHRQLAVLVGGALRPAQLPGRGGECDVFPGKGLTVSGFQCQGVADRLLTIGQRLSTVSQQFSLHGGNEGHISRFCCLVTGGGRNPDNAGGLTGQGGCGHTICVRGVLTIQRAAVMLPAYSLSTDRLSVTARDGQGVAHTVCTVCGCRGFIRTDGQLLLYCRGHQNTGTGNIREVATGIPRPAGERDTLTVR</sequence>
<organism evidence="2 3">
    <name type="scientific">Escherichia marmotae</name>
    <dbReference type="NCBI Taxonomy" id="1499973"/>
    <lineage>
        <taxon>Bacteria</taxon>
        <taxon>Pseudomonadati</taxon>
        <taxon>Pseudomonadota</taxon>
        <taxon>Gammaproteobacteria</taxon>
        <taxon>Enterobacterales</taxon>
        <taxon>Enterobacteriaceae</taxon>
        <taxon>Escherichia</taxon>
    </lineage>
</organism>
<evidence type="ECO:0000256" key="1">
    <source>
        <dbReference type="SAM" id="MobiDB-lite"/>
    </source>
</evidence>
<accession>A0A370VC41</accession>
<proteinExistence type="predicted"/>
<name>A0A370VC41_9ESCH</name>
<dbReference type="Proteomes" id="UP000254454">
    <property type="component" value="Unassembled WGS sequence"/>
</dbReference>
<dbReference type="EMBL" id="QONO01000019">
    <property type="protein sequence ID" value="RDR28973.1"/>
    <property type="molecule type" value="Genomic_DNA"/>
</dbReference>
<evidence type="ECO:0000313" key="3">
    <source>
        <dbReference type="Proteomes" id="UP000254454"/>
    </source>
</evidence>